<evidence type="ECO:0000256" key="2">
    <source>
        <dbReference type="ARBA" id="ARBA00022475"/>
    </source>
</evidence>
<evidence type="ECO:0000313" key="9">
    <source>
        <dbReference type="EMBL" id="MFD2597379.1"/>
    </source>
</evidence>
<comment type="caution">
    <text evidence="9">The sequence shown here is derived from an EMBL/GenBank/DDBJ whole genome shotgun (WGS) entry which is preliminary data.</text>
</comment>
<keyword evidence="4 6" id="KW-1133">Transmembrane helix</keyword>
<name>A0ABW5NDW5_9SPHI</name>
<evidence type="ECO:0000259" key="8">
    <source>
        <dbReference type="Pfam" id="PF13567"/>
    </source>
</evidence>
<dbReference type="NCBIfam" id="TIGR00360">
    <property type="entry name" value="ComEC_N-term"/>
    <property type="match status" value="1"/>
</dbReference>
<keyword evidence="5 6" id="KW-0472">Membrane</keyword>
<feature type="transmembrane region" description="Helical" evidence="6">
    <location>
        <begin position="297"/>
        <end position="312"/>
    </location>
</feature>
<feature type="transmembrane region" description="Helical" evidence="6">
    <location>
        <begin position="424"/>
        <end position="449"/>
    </location>
</feature>
<feature type="transmembrane region" description="Helical" evidence="6">
    <location>
        <begin position="399"/>
        <end position="418"/>
    </location>
</feature>
<feature type="transmembrane region" description="Helical" evidence="6">
    <location>
        <begin position="66"/>
        <end position="84"/>
    </location>
</feature>
<evidence type="ECO:0000256" key="5">
    <source>
        <dbReference type="ARBA" id="ARBA00023136"/>
    </source>
</evidence>
<evidence type="ECO:0000313" key="10">
    <source>
        <dbReference type="Proteomes" id="UP001597393"/>
    </source>
</evidence>
<organism evidence="9 10">
    <name type="scientific">Sphingobacterium corticis</name>
    <dbReference type="NCBI Taxonomy" id="1812823"/>
    <lineage>
        <taxon>Bacteria</taxon>
        <taxon>Pseudomonadati</taxon>
        <taxon>Bacteroidota</taxon>
        <taxon>Sphingobacteriia</taxon>
        <taxon>Sphingobacteriales</taxon>
        <taxon>Sphingobacteriaceae</taxon>
        <taxon>Sphingobacterium</taxon>
    </lineage>
</organism>
<accession>A0ABW5NDW5</accession>
<evidence type="ECO:0000256" key="4">
    <source>
        <dbReference type="ARBA" id="ARBA00022989"/>
    </source>
</evidence>
<dbReference type="InterPro" id="IPR004477">
    <property type="entry name" value="ComEC_N"/>
</dbReference>
<evidence type="ECO:0000256" key="1">
    <source>
        <dbReference type="ARBA" id="ARBA00004651"/>
    </source>
</evidence>
<dbReference type="Pfam" id="PF03772">
    <property type="entry name" value="Competence"/>
    <property type="match status" value="1"/>
</dbReference>
<evidence type="ECO:0000256" key="6">
    <source>
        <dbReference type="SAM" id="Phobius"/>
    </source>
</evidence>
<dbReference type="InterPro" id="IPR052159">
    <property type="entry name" value="Competence_DNA_uptake"/>
</dbReference>
<evidence type="ECO:0000256" key="3">
    <source>
        <dbReference type="ARBA" id="ARBA00022692"/>
    </source>
</evidence>
<feature type="domain" description="DUF4131" evidence="8">
    <location>
        <begin position="42"/>
        <end position="200"/>
    </location>
</feature>
<feature type="domain" description="ComEC/Rec2-related protein" evidence="7">
    <location>
        <begin position="242"/>
        <end position="507"/>
    </location>
</feature>
<evidence type="ECO:0000259" key="7">
    <source>
        <dbReference type="Pfam" id="PF03772"/>
    </source>
</evidence>
<dbReference type="PANTHER" id="PTHR30619">
    <property type="entry name" value="DNA INTERNALIZATION/COMPETENCE PROTEIN COMEC/REC2"/>
    <property type="match status" value="1"/>
</dbReference>
<keyword evidence="3 6" id="KW-0812">Transmembrane</keyword>
<dbReference type="InterPro" id="IPR025405">
    <property type="entry name" value="DUF4131"/>
</dbReference>
<feature type="transmembrane region" description="Helical" evidence="6">
    <location>
        <begin position="515"/>
        <end position="535"/>
    </location>
</feature>
<proteinExistence type="predicted"/>
<dbReference type="Proteomes" id="UP001597393">
    <property type="component" value="Unassembled WGS sequence"/>
</dbReference>
<protein>
    <submittedName>
        <fullName evidence="9">ComEC/Rec2 family competence protein</fullName>
    </submittedName>
</protein>
<sequence>MVNTPIIYLSTKQMPFVKMLLVFIIGIVLARAITWTPTLLHYCWIIAAVLFIVLFLTAIFKFLRRWMEIVLYLIWFALAVIQFGRSMPESKSHFVGNSAGEQWIGRITDEPICKMTSCRFPVELRGALDSLGKFIAVSGKVMLTVYPDTGSVNLTTQYGDIIQFSGSLNAAPSPKNPHEFDYKAFLANRGIYHQQRLPSDQLRIIKSQKDWYSYVLMAKRHLVKKFKRSIPDHDAFSVASALVFGYRAEMNPEVYNAFVDTGTIHVLSVSGMHVSMVFIMLSFLLKPIDHYRQGKNTRFALTLLLIWSYVILTGMAPPIMRSGIMISCMLLAQWIGRQTWSLNALFVSALLLLFFNPKSLFDVGFQLSYLAMIGIFVIFPMLRALYLPRSRWWKTLVDYCYISIAAQMITTPLTLFYFGQFPNYFLLANLLVSLPATLIMYAGVGLMLIPIDFVSQLFGEIERVAVTNMVGVLRWISNLPGAITQGVHIDGIQLVLLFSALITLFIAFNYRRKMMLFIGTILLFIVGSSFSWQYIQKQNYRGIHIYQTRHQLAIAWFDRDEVTLFSTFDSLNHSTIQYQVMANLKHYRGAKSIRFQPLPAKENILLKMGKKRISIWNTERVLPNVESDLILIRNNRALSEQVLRDSSFYILDGSSSDTRIVENETYLTAQGAKYYTLKDNYAYVWKTN</sequence>
<comment type="subcellular location">
    <subcellularLocation>
        <location evidence="1">Cell membrane</location>
        <topology evidence="1">Multi-pass membrane protein</topology>
    </subcellularLocation>
</comment>
<feature type="transmembrane region" description="Helical" evidence="6">
    <location>
        <begin position="489"/>
        <end position="508"/>
    </location>
</feature>
<reference evidence="10" key="1">
    <citation type="journal article" date="2019" name="Int. J. Syst. Evol. Microbiol.">
        <title>The Global Catalogue of Microorganisms (GCM) 10K type strain sequencing project: providing services to taxonomists for standard genome sequencing and annotation.</title>
        <authorList>
            <consortium name="The Broad Institute Genomics Platform"/>
            <consortium name="The Broad Institute Genome Sequencing Center for Infectious Disease"/>
            <person name="Wu L."/>
            <person name="Ma J."/>
        </authorList>
    </citation>
    <scope>NUCLEOTIDE SEQUENCE [LARGE SCALE GENOMIC DNA]</scope>
    <source>
        <strain evidence="10">KCTC 42248</strain>
    </source>
</reference>
<gene>
    <name evidence="9" type="ORF">ACFSQ3_00330</name>
</gene>
<dbReference type="EMBL" id="JBHUMA010000003">
    <property type="protein sequence ID" value="MFD2597379.1"/>
    <property type="molecule type" value="Genomic_DNA"/>
</dbReference>
<dbReference type="RefSeq" id="WP_380866503.1">
    <property type="nucleotide sequence ID" value="NZ_JBHUMA010000003.1"/>
</dbReference>
<keyword evidence="2" id="KW-1003">Cell membrane</keyword>
<feature type="transmembrane region" description="Helical" evidence="6">
    <location>
        <begin position="39"/>
        <end position="59"/>
    </location>
</feature>
<feature type="transmembrane region" description="Helical" evidence="6">
    <location>
        <begin position="264"/>
        <end position="285"/>
    </location>
</feature>
<keyword evidence="10" id="KW-1185">Reference proteome</keyword>
<dbReference type="Pfam" id="PF13567">
    <property type="entry name" value="DUF4131"/>
    <property type="match status" value="1"/>
</dbReference>
<dbReference type="PANTHER" id="PTHR30619:SF1">
    <property type="entry name" value="RECOMBINATION PROTEIN 2"/>
    <property type="match status" value="1"/>
</dbReference>
<feature type="transmembrane region" description="Helical" evidence="6">
    <location>
        <begin position="367"/>
        <end position="387"/>
    </location>
</feature>
<feature type="transmembrane region" description="Helical" evidence="6">
    <location>
        <begin position="342"/>
        <end position="361"/>
    </location>
</feature>
<feature type="transmembrane region" description="Helical" evidence="6">
    <location>
        <begin position="16"/>
        <end position="33"/>
    </location>
</feature>